<dbReference type="OrthoDB" id="1049480at2"/>
<evidence type="ECO:0000256" key="1">
    <source>
        <dbReference type="SAM" id="Phobius"/>
    </source>
</evidence>
<feature type="transmembrane region" description="Helical" evidence="1">
    <location>
        <begin position="124"/>
        <end position="145"/>
    </location>
</feature>
<protein>
    <recommendedName>
        <fullName evidence="4">Glycerophosphoryl diester phosphodiesterase membrane domain-containing protein</fullName>
    </recommendedName>
</protein>
<feature type="transmembrane region" description="Helical" evidence="1">
    <location>
        <begin position="35"/>
        <end position="56"/>
    </location>
</feature>
<gene>
    <name evidence="2" type="ORF">DU428_10355</name>
</gene>
<name>A0A368P637_9FLAO</name>
<keyword evidence="1" id="KW-0812">Transmembrane</keyword>
<dbReference type="EMBL" id="QPIG01000004">
    <property type="protein sequence ID" value="RCU56751.1"/>
    <property type="molecule type" value="Genomic_DNA"/>
</dbReference>
<dbReference type="RefSeq" id="WP_072350811.1">
    <property type="nucleotide sequence ID" value="NZ_JAWVXR010000004.1"/>
</dbReference>
<keyword evidence="3" id="KW-1185">Reference proteome</keyword>
<feature type="transmembrane region" description="Helical" evidence="1">
    <location>
        <begin position="151"/>
        <end position="167"/>
    </location>
</feature>
<comment type="caution">
    <text evidence="2">The sequence shown here is derived from an EMBL/GenBank/DDBJ whole genome shotgun (WGS) entry which is preliminary data.</text>
</comment>
<proteinExistence type="predicted"/>
<dbReference type="AlphaFoldDB" id="A0A368P637"/>
<organism evidence="2 3">
    <name type="scientific">Oceanihabitans sediminis</name>
    <dbReference type="NCBI Taxonomy" id="1812012"/>
    <lineage>
        <taxon>Bacteria</taxon>
        <taxon>Pseudomonadati</taxon>
        <taxon>Bacteroidota</taxon>
        <taxon>Flavobacteriia</taxon>
        <taxon>Flavobacteriales</taxon>
        <taxon>Flavobacteriaceae</taxon>
        <taxon>Oceanihabitans</taxon>
    </lineage>
</organism>
<feature type="transmembrane region" description="Helical" evidence="1">
    <location>
        <begin position="187"/>
        <end position="208"/>
    </location>
</feature>
<keyword evidence="1" id="KW-1133">Transmembrane helix</keyword>
<accession>A0A368P637</accession>
<keyword evidence="1" id="KW-0472">Membrane</keyword>
<feature type="transmembrane region" description="Helical" evidence="1">
    <location>
        <begin position="239"/>
        <end position="267"/>
    </location>
</feature>
<reference evidence="2 3" key="1">
    <citation type="submission" date="2018-07" db="EMBL/GenBank/DDBJ databases">
        <title>Oceanihabitans testaceum sp. nov., isolated from marine sediment.</title>
        <authorList>
            <person name="Li C.-M."/>
        </authorList>
    </citation>
    <scope>NUCLEOTIDE SEQUENCE [LARGE SCALE GENOMIC DNA]</scope>
    <source>
        <strain evidence="2 3">S9-10</strain>
    </source>
</reference>
<evidence type="ECO:0008006" key="4">
    <source>
        <dbReference type="Google" id="ProtNLM"/>
    </source>
</evidence>
<feature type="transmembrane region" description="Helical" evidence="1">
    <location>
        <begin position="76"/>
        <end position="103"/>
    </location>
</feature>
<sequence>MKKYIELKKQRELGEVLTDTFGFIREEFKPFVKTIFQVTGIYLVLFLISVAFYIYSAGGIFDFQSNNDFNADNLPLMVGSFFLFMIFGLLTYTLADAAVLHYIKSYSENKGVVNLEEVKKNAKDSFWGFLGLSILKFLTLFVAVMLCVIPVFYAMVPMFVVLAIYVFKGKDTGESYSYSFKLIKNEYWITLATIIVFGLIIMVASYALSVPTAIYSLIKTGVFSGEVDPTNMKMFVDPIYIFLNVLNYLFKFLLNLILTVASVFVYFNLNEKQNFTGTFERIESLGKIE</sequence>
<evidence type="ECO:0000313" key="3">
    <source>
        <dbReference type="Proteomes" id="UP000252249"/>
    </source>
</evidence>
<dbReference type="Proteomes" id="UP000252249">
    <property type="component" value="Unassembled WGS sequence"/>
</dbReference>
<evidence type="ECO:0000313" key="2">
    <source>
        <dbReference type="EMBL" id="RCU56751.1"/>
    </source>
</evidence>